<keyword evidence="1" id="KW-0472">Membrane</keyword>
<accession>A0A0F8WBA3</accession>
<reference evidence="2" key="1">
    <citation type="journal article" date="2015" name="Nature">
        <title>Complex archaea that bridge the gap between prokaryotes and eukaryotes.</title>
        <authorList>
            <person name="Spang A."/>
            <person name="Saw J.H."/>
            <person name="Jorgensen S.L."/>
            <person name="Zaremba-Niedzwiedzka K."/>
            <person name="Martijn J."/>
            <person name="Lind A.E."/>
            <person name="van Eijk R."/>
            <person name="Schleper C."/>
            <person name="Guy L."/>
            <person name="Ettema T.J."/>
        </authorList>
    </citation>
    <scope>NUCLEOTIDE SEQUENCE</scope>
</reference>
<gene>
    <name evidence="2" type="ORF">LCGC14_3165700</name>
</gene>
<keyword evidence="1" id="KW-0812">Transmembrane</keyword>
<proteinExistence type="predicted"/>
<evidence type="ECO:0000313" key="2">
    <source>
        <dbReference type="EMBL" id="KKK45365.1"/>
    </source>
</evidence>
<protein>
    <submittedName>
        <fullName evidence="2">Uncharacterized protein</fullName>
    </submittedName>
</protein>
<keyword evidence="1" id="KW-1133">Transmembrane helix</keyword>
<comment type="caution">
    <text evidence="2">The sequence shown here is derived from an EMBL/GenBank/DDBJ whole genome shotgun (WGS) entry which is preliminary data.</text>
</comment>
<name>A0A0F8WBA3_9ZZZZ</name>
<feature type="transmembrane region" description="Helical" evidence="1">
    <location>
        <begin position="78"/>
        <end position="99"/>
    </location>
</feature>
<dbReference type="EMBL" id="LAZR01070098">
    <property type="protein sequence ID" value="KKK45365.1"/>
    <property type="molecule type" value="Genomic_DNA"/>
</dbReference>
<organism evidence="2">
    <name type="scientific">marine sediment metagenome</name>
    <dbReference type="NCBI Taxonomy" id="412755"/>
    <lineage>
        <taxon>unclassified sequences</taxon>
        <taxon>metagenomes</taxon>
        <taxon>ecological metagenomes</taxon>
    </lineage>
</organism>
<feature type="transmembrane region" description="Helical" evidence="1">
    <location>
        <begin position="23"/>
        <end position="46"/>
    </location>
</feature>
<evidence type="ECO:0000256" key="1">
    <source>
        <dbReference type="SAM" id="Phobius"/>
    </source>
</evidence>
<sequence length="126" mass="13931">MKKEKTMDEVVNGRLKWHRTETVLLWLILCIALVPIAVGIGIYLYVDNLSIAQYLASITTQDSIVSQLRLLYNLGRGMGVVLTLAGIVAIALAVSRLSLAKESYRMASFIISATKDNKNFAEAKMI</sequence>
<dbReference type="AlphaFoldDB" id="A0A0F8WBA3"/>